<evidence type="ECO:0000313" key="2">
    <source>
        <dbReference type="Proteomes" id="UP000837857"/>
    </source>
</evidence>
<organism evidence="1 2">
    <name type="scientific">Iphiclides podalirius</name>
    <name type="common">scarce swallowtail</name>
    <dbReference type="NCBI Taxonomy" id="110791"/>
    <lineage>
        <taxon>Eukaryota</taxon>
        <taxon>Metazoa</taxon>
        <taxon>Ecdysozoa</taxon>
        <taxon>Arthropoda</taxon>
        <taxon>Hexapoda</taxon>
        <taxon>Insecta</taxon>
        <taxon>Pterygota</taxon>
        <taxon>Neoptera</taxon>
        <taxon>Endopterygota</taxon>
        <taxon>Lepidoptera</taxon>
        <taxon>Glossata</taxon>
        <taxon>Ditrysia</taxon>
        <taxon>Papilionoidea</taxon>
        <taxon>Papilionidae</taxon>
        <taxon>Papilioninae</taxon>
        <taxon>Iphiclides</taxon>
    </lineage>
</organism>
<evidence type="ECO:0000313" key="1">
    <source>
        <dbReference type="EMBL" id="CAH2049126.1"/>
    </source>
</evidence>
<keyword evidence="2" id="KW-1185">Reference proteome</keyword>
<name>A0ABN8I850_9NEOP</name>
<reference evidence="1" key="1">
    <citation type="submission" date="2022-03" db="EMBL/GenBank/DDBJ databases">
        <authorList>
            <person name="Martin H S."/>
        </authorList>
    </citation>
    <scope>NUCLEOTIDE SEQUENCE</scope>
</reference>
<dbReference type="Proteomes" id="UP000837857">
    <property type="component" value="Chromosome 19"/>
</dbReference>
<accession>A0ABN8I850</accession>
<gene>
    <name evidence="1" type="ORF">IPOD504_LOCUS6622</name>
</gene>
<dbReference type="EMBL" id="OW152831">
    <property type="protein sequence ID" value="CAH2049126.1"/>
    <property type="molecule type" value="Genomic_DNA"/>
</dbReference>
<protein>
    <submittedName>
        <fullName evidence="1">Uncharacterized protein</fullName>
    </submittedName>
</protein>
<feature type="non-terminal residue" evidence="1">
    <location>
        <position position="1"/>
    </location>
</feature>
<sequence length="145" mass="16331">MITFQCAGCMTVGLIGQPAPTSAPGTFTFGLNWGIAYELPNTTETAQFYRKKYRKPVAQRRSRRELYEKIELILEKMPMSKVLKTEPSLHTIYDSAHRLGALLENCDIYKCPLSLVDWAQGYYNAPAPTVDTARSPWALFSSNFG</sequence>
<proteinExistence type="predicted"/>